<evidence type="ECO:0000256" key="1">
    <source>
        <dbReference type="PROSITE-ProRule" id="PRU00024"/>
    </source>
</evidence>
<proteinExistence type="predicted"/>
<evidence type="ECO:0000313" key="5">
    <source>
        <dbReference type="Proteomes" id="UP001604336"/>
    </source>
</evidence>
<organism evidence="4 5">
    <name type="scientific">Abeliophyllum distichum</name>
    <dbReference type="NCBI Taxonomy" id="126358"/>
    <lineage>
        <taxon>Eukaryota</taxon>
        <taxon>Viridiplantae</taxon>
        <taxon>Streptophyta</taxon>
        <taxon>Embryophyta</taxon>
        <taxon>Tracheophyta</taxon>
        <taxon>Spermatophyta</taxon>
        <taxon>Magnoliopsida</taxon>
        <taxon>eudicotyledons</taxon>
        <taxon>Gunneridae</taxon>
        <taxon>Pentapetalae</taxon>
        <taxon>asterids</taxon>
        <taxon>lamiids</taxon>
        <taxon>Lamiales</taxon>
        <taxon>Oleaceae</taxon>
        <taxon>Forsythieae</taxon>
        <taxon>Abeliophyllum</taxon>
    </lineage>
</organism>
<feature type="domain" description="B box-type" evidence="3">
    <location>
        <begin position="48"/>
        <end position="86"/>
    </location>
</feature>
<sequence length="251" mass="28866">MVLYGRTRESISTLPSIAKRMELKKMVPFAAIPQWLEVLLGEKFFNSCLIHEYEKKNEENTFCLDCCISLCPHCLPSHQSHRLLQIRRYVYQDVLRLKDADKLIDCSFVQSYTTNSAKVVFLNQRPITRHFKTSVNFCIICDRNLQEPYLFCSISCKVHYLACNLNKQPLSDHDDLLHVEHDEMKPESVPKLPISVRTSSGSSDGRNCKAKRKRSGTLVTTNGHRLISLCSSEMTFAMNRRKGVPHRSPLC</sequence>
<dbReference type="GO" id="GO:0008270">
    <property type="term" value="F:zinc ion binding"/>
    <property type="evidence" value="ECO:0007669"/>
    <property type="project" value="UniProtKB-KW"/>
</dbReference>
<dbReference type="Pfam" id="PF04640">
    <property type="entry name" value="PLATZ"/>
    <property type="match status" value="1"/>
</dbReference>
<dbReference type="InterPro" id="IPR006734">
    <property type="entry name" value="PLATZ"/>
</dbReference>
<dbReference type="AlphaFoldDB" id="A0ABD1RQW7"/>
<evidence type="ECO:0000259" key="3">
    <source>
        <dbReference type="PROSITE" id="PS50119"/>
    </source>
</evidence>
<dbReference type="PANTHER" id="PTHR31065">
    <property type="entry name" value="PLATZ TRANSCRIPTION FACTOR FAMILY PROTEIN"/>
    <property type="match status" value="1"/>
</dbReference>
<dbReference type="InterPro" id="IPR000315">
    <property type="entry name" value="Znf_B-box"/>
</dbReference>
<feature type="region of interest" description="Disordered" evidence="2">
    <location>
        <begin position="192"/>
        <end position="214"/>
    </location>
</feature>
<dbReference type="PANTHER" id="PTHR31065:SF52">
    <property type="entry name" value="B BOX-TYPE DOMAIN-CONTAINING PROTEIN"/>
    <property type="match status" value="1"/>
</dbReference>
<keyword evidence="1" id="KW-0862">Zinc</keyword>
<accession>A0ABD1RQW7</accession>
<keyword evidence="1" id="KW-0479">Metal-binding</keyword>
<comment type="caution">
    <text evidence="4">The sequence shown here is derived from an EMBL/GenBank/DDBJ whole genome shotgun (WGS) entry which is preliminary data.</text>
</comment>
<evidence type="ECO:0000256" key="2">
    <source>
        <dbReference type="SAM" id="MobiDB-lite"/>
    </source>
</evidence>
<name>A0ABD1RQW7_9LAMI</name>
<evidence type="ECO:0000313" key="4">
    <source>
        <dbReference type="EMBL" id="KAL2490805.1"/>
    </source>
</evidence>
<keyword evidence="5" id="KW-1185">Reference proteome</keyword>
<dbReference type="PROSITE" id="PS50119">
    <property type="entry name" value="ZF_BBOX"/>
    <property type="match status" value="1"/>
</dbReference>
<reference evidence="5" key="1">
    <citation type="submission" date="2024-07" db="EMBL/GenBank/DDBJ databases">
        <title>Two chromosome-level genome assemblies of Korean endemic species Abeliophyllum distichum and Forsythia ovata (Oleaceae).</title>
        <authorList>
            <person name="Jang H."/>
        </authorList>
    </citation>
    <scope>NUCLEOTIDE SEQUENCE [LARGE SCALE GENOMIC DNA]</scope>
</reference>
<protein>
    <submittedName>
        <fullName evidence="4">PLATZ transcription factor family protein</fullName>
    </submittedName>
</protein>
<dbReference type="EMBL" id="JBFOLK010000008">
    <property type="protein sequence ID" value="KAL2490805.1"/>
    <property type="molecule type" value="Genomic_DNA"/>
</dbReference>
<gene>
    <name evidence="4" type="ORF">Adt_26433</name>
</gene>
<keyword evidence="1" id="KW-0863">Zinc-finger</keyword>
<dbReference type="Proteomes" id="UP001604336">
    <property type="component" value="Unassembled WGS sequence"/>
</dbReference>
<feature type="compositionally biased region" description="Polar residues" evidence="2">
    <location>
        <begin position="196"/>
        <end position="205"/>
    </location>
</feature>